<accession>A0A914V430</accession>
<evidence type="ECO:0000313" key="3">
    <source>
        <dbReference type="WBParaSite" id="PSAMB.scaffold14969size1724.g36329.t1"/>
    </source>
</evidence>
<dbReference type="AlphaFoldDB" id="A0A914V430"/>
<feature type="compositionally biased region" description="Low complexity" evidence="1">
    <location>
        <begin position="26"/>
        <end position="65"/>
    </location>
</feature>
<evidence type="ECO:0000313" key="2">
    <source>
        <dbReference type="Proteomes" id="UP000887566"/>
    </source>
</evidence>
<name>A0A914V430_9BILA</name>
<feature type="compositionally biased region" description="Pro residues" evidence="1">
    <location>
        <begin position="163"/>
        <end position="188"/>
    </location>
</feature>
<feature type="region of interest" description="Disordered" evidence="1">
    <location>
        <begin position="24"/>
        <end position="66"/>
    </location>
</feature>
<dbReference type="Proteomes" id="UP000887566">
    <property type="component" value="Unplaced"/>
</dbReference>
<keyword evidence="2" id="KW-1185">Reference proteome</keyword>
<dbReference type="WBParaSite" id="PSAMB.scaffold14969size1724.g36329.t1">
    <property type="protein sequence ID" value="PSAMB.scaffold14969size1724.g36329.t1"/>
    <property type="gene ID" value="PSAMB.scaffold14969size1724.g36329"/>
</dbReference>
<feature type="region of interest" description="Disordered" evidence="1">
    <location>
        <begin position="119"/>
        <end position="188"/>
    </location>
</feature>
<sequence>TRPTASAGPQTSSDRDWINQLAAQLAGASSHHQPSAAASSLSSHLLGAMGDGRSATASFQQQTSSMPTEAELTSYLLNTVLGQQHQFHVSSQQQPAEQPQSNQQQSRVLALNSVYHPPSERPMHISSHQPSRNSQLFGGPFSGFGGQQLRQSNSTAETLNTAVPPPNMSFVPPPPFSHAQMPPPPNSW</sequence>
<proteinExistence type="predicted"/>
<protein>
    <submittedName>
        <fullName evidence="3">Uncharacterized protein</fullName>
    </submittedName>
</protein>
<evidence type="ECO:0000256" key="1">
    <source>
        <dbReference type="SAM" id="MobiDB-lite"/>
    </source>
</evidence>
<feature type="region of interest" description="Disordered" evidence="1">
    <location>
        <begin position="86"/>
        <end position="106"/>
    </location>
</feature>
<reference evidence="3" key="1">
    <citation type="submission" date="2022-11" db="UniProtKB">
        <authorList>
            <consortium name="WormBaseParasite"/>
        </authorList>
    </citation>
    <scope>IDENTIFICATION</scope>
</reference>
<feature type="compositionally biased region" description="Polar residues" evidence="1">
    <location>
        <begin position="150"/>
        <end position="161"/>
    </location>
</feature>
<organism evidence="2 3">
    <name type="scientific">Plectus sambesii</name>
    <dbReference type="NCBI Taxonomy" id="2011161"/>
    <lineage>
        <taxon>Eukaryota</taxon>
        <taxon>Metazoa</taxon>
        <taxon>Ecdysozoa</taxon>
        <taxon>Nematoda</taxon>
        <taxon>Chromadorea</taxon>
        <taxon>Plectida</taxon>
        <taxon>Plectina</taxon>
        <taxon>Plectoidea</taxon>
        <taxon>Plectidae</taxon>
        <taxon>Plectus</taxon>
    </lineage>
</organism>